<proteinExistence type="inferred from homology"/>
<keyword evidence="9 12" id="KW-0406">Ion transport</keyword>
<evidence type="ECO:0000256" key="3">
    <source>
        <dbReference type="ARBA" id="ARBA00011291"/>
    </source>
</evidence>
<gene>
    <name evidence="14" type="primary">ATP8</name>
</gene>
<evidence type="ECO:0000256" key="11">
    <source>
        <dbReference type="ARBA" id="ARBA00023136"/>
    </source>
</evidence>
<evidence type="ECO:0000256" key="1">
    <source>
        <dbReference type="ARBA" id="ARBA00004304"/>
    </source>
</evidence>
<dbReference type="GO" id="GO:0015986">
    <property type="term" value="P:proton motive force-driven ATP synthesis"/>
    <property type="evidence" value="ECO:0007669"/>
    <property type="project" value="InterPro"/>
</dbReference>
<keyword evidence="7 12" id="KW-0375">Hydrogen ion transport</keyword>
<keyword evidence="4 12" id="KW-0813">Transport</keyword>
<evidence type="ECO:0000256" key="6">
    <source>
        <dbReference type="ARBA" id="ARBA00022692"/>
    </source>
</evidence>
<dbReference type="Pfam" id="PF00895">
    <property type="entry name" value="ATP-synt_8"/>
    <property type="match status" value="1"/>
</dbReference>
<reference evidence="14" key="1">
    <citation type="submission" date="2020-06" db="EMBL/GenBank/DDBJ databases">
        <title>DNAmark Project.</title>
        <authorList>
            <person name="Leerhoei F."/>
        </authorList>
    </citation>
    <scope>NUCLEOTIDE SEQUENCE</scope>
    <source>
        <strain evidence="14">DM556</strain>
    </source>
</reference>
<evidence type="ECO:0000256" key="7">
    <source>
        <dbReference type="ARBA" id="ARBA00022781"/>
    </source>
</evidence>
<dbReference type="GO" id="GO:0045259">
    <property type="term" value="C:proton-transporting ATP synthase complex"/>
    <property type="evidence" value="ECO:0007669"/>
    <property type="project" value="UniProtKB-KW"/>
</dbReference>
<keyword evidence="10 12" id="KW-0496">Mitochondrion</keyword>
<evidence type="ECO:0000256" key="12">
    <source>
        <dbReference type="RuleBase" id="RU003661"/>
    </source>
</evidence>
<keyword evidence="6 12" id="KW-0812">Transmembrane</keyword>
<evidence type="ECO:0000256" key="9">
    <source>
        <dbReference type="ARBA" id="ARBA00023065"/>
    </source>
</evidence>
<keyword evidence="8 13" id="KW-1133">Transmembrane helix</keyword>
<evidence type="ECO:0000256" key="10">
    <source>
        <dbReference type="ARBA" id="ARBA00023128"/>
    </source>
</evidence>
<organism evidence="14">
    <name type="scientific">Agapetus fuscipes</name>
    <dbReference type="NCBI Taxonomy" id="1271715"/>
    <lineage>
        <taxon>Eukaryota</taxon>
        <taxon>Metazoa</taxon>
        <taxon>Ecdysozoa</taxon>
        <taxon>Arthropoda</taxon>
        <taxon>Hexapoda</taxon>
        <taxon>Insecta</taxon>
        <taxon>Pterygota</taxon>
        <taxon>Neoptera</taxon>
        <taxon>Endopterygota</taxon>
        <taxon>Trichoptera</taxon>
        <taxon>Integripalpia</taxon>
        <taxon>Glossosomatoidea</taxon>
        <taxon>Glossosomatidae</taxon>
        <taxon>Agapetinae</taxon>
        <taxon>Agapetus</taxon>
    </lineage>
</organism>
<evidence type="ECO:0000313" key="14">
    <source>
        <dbReference type="EMBL" id="QLY89814.1"/>
    </source>
</evidence>
<dbReference type="EMBL" id="MT628569">
    <property type="protein sequence ID" value="QLY89814.1"/>
    <property type="molecule type" value="Genomic_DNA"/>
</dbReference>
<keyword evidence="5 12" id="KW-0138">CF(0)</keyword>
<dbReference type="AlphaFoldDB" id="A0A7D6W426"/>
<comment type="similarity">
    <text evidence="2 12">Belongs to the ATPase protein 8 family.</text>
</comment>
<sequence length="51" mass="6562">MPQMMPLNWMILFMYFMTIYVMLFIFNYYNHSPTTNKMSKYFNFKNLNWKW</sequence>
<evidence type="ECO:0000256" key="4">
    <source>
        <dbReference type="ARBA" id="ARBA00022448"/>
    </source>
</evidence>
<comment type="subunit">
    <text evidence="3">F-type ATPases have 2 components, CF(1) - the catalytic core - and CF(0) - the membrane proton channel.</text>
</comment>
<name>A0A7D6W426_9NEOP</name>
<geneLocation type="mitochondrion" evidence="14"/>
<protein>
    <recommendedName>
        <fullName evidence="12">ATP synthase complex subunit 8</fullName>
    </recommendedName>
</protein>
<comment type="subcellular location">
    <subcellularLocation>
        <location evidence="1 12">Mitochondrion membrane</location>
        <topology evidence="1 12">Single-pass membrane protein</topology>
    </subcellularLocation>
</comment>
<evidence type="ECO:0000256" key="5">
    <source>
        <dbReference type="ARBA" id="ARBA00022547"/>
    </source>
</evidence>
<keyword evidence="11 13" id="KW-0472">Membrane</keyword>
<feature type="transmembrane region" description="Helical" evidence="13">
    <location>
        <begin position="6"/>
        <end position="29"/>
    </location>
</feature>
<dbReference type="InterPro" id="IPR001421">
    <property type="entry name" value="ATP8_metazoa"/>
</dbReference>
<evidence type="ECO:0000256" key="13">
    <source>
        <dbReference type="SAM" id="Phobius"/>
    </source>
</evidence>
<evidence type="ECO:0000256" key="8">
    <source>
        <dbReference type="ARBA" id="ARBA00022989"/>
    </source>
</evidence>
<dbReference type="GO" id="GO:0015078">
    <property type="term" value="F:proton transmembrane transporter activity"/>
    <property type="evidence" value="ECO:0007669"/>
    <property type="project" value="InterPro"/>
</dbReference>
<evidence type="ECO:0000256" key="2">
    <source>
        <dbReference type="ARBA" id="ARBA00008892"/>
    </source>
</evidence>
<dbReference type="GO" id="GO:0031966">
    <property type="term" value="C:mitochondrial membrane"/>
    <property type="evidence" value="ECO:0007669"/>
    <property type="project" value="UniProtKB-SubCell"/>
</dbReference>
<accession>A0A7D6W426</accession>